<feature type="compositionally biased region" description="Basic and acidic residues" evidence="1">
    <location>
        <begin position="61"/>
        <end position="70"/>
    </location>
</feature>
<feature type="region of interest" description="Disordered" evidence="1">
    <location>
        <begin position="1"/>
        <end position="79"/>
    </location>
</feature>
<name>A0A815JSN8_9BILA</name>
<organism evidence="3 4">
    <name type="scientific">Adineta steineri</name>
    <dbReference type="NCBI Taxonomy" id="433720"/>
    <lineage>
        <taxon>Eukaryota</taxon>
        <taxon>Metazoa</taxon>
        <taxon>Spiralia</taxon>
        <taxon>Gnathifera</taxon>
        <taxon>Rotifera</taxon>
        <taxon>Eurotatoria</taxon>
        <taxon>Bdelloidea</taxon>
        <taxon>Adinetida</taxon>
        <taxon>Adinetidae</taxon>
        <taxon>Adineta</taxon>
    </lineage>
</organism>
<dbReference type="Proteomes" id="UP000663877">
    <property type="component" value="Unassembled WGS sequence"/>
</dbReference>
<proteinExistence type="predicted"/>
<protein>
    <submittedName>
        <fullName evidence="3">Uncharacterized protein</fullName>
    </submittedName>
</protein>
<comment type="caution">
    <text evidence="3">The sequence shown here is derived from an EMBL/GenBank/DDBJ whole genome shotgun (WGS) entry which is preliminary data.</text>
</comment>
<dbReference type="Proteomes" id="UP000663832">
    <property type="component" value="Unassembled WGS sequence"/>
</dbReference>
<evidence type="ECO:0000313" key="4">
    <source>
        <dbReference type="Proteomes" id="UP000663832"/>
    </source>
</evidence>
<feature type="compositionally biased region" description="Basic and acidic residues" evidence="1">
    <location>
        <begin position="1"/>
        <end position="21"/>
    </location>
</feature>
<dbReference type="AlphaFoldDB" id="A0A815JSN8"/>
<evidence type="ECO:0000313" key="3">
    <source>
        <dbReference type="EMBL" id="CAF1383383.1"/>
    </source>
</evidence>
<sequence length="285" mass="33851">MASNKEEVRENISDRPQRESHPVLNYPNQAEKQKERDTEAQEYAVMQEEMPRPIGGRRSLFRPDTEKQKEAQQWQQHTKLDTDASYETHRNNYRIVHHENGAADNSGGTATRTITLMQQEIHRALPTLVLKLNTQNQHVKDRHQQKMKNMTEQEQEQYFHDALKDFERMLARNVDEFRQTVMSARPDPKDPEYREKKVAYIEYVKGATLMVEHMRKTITDLLTRYRLFLDDVWEAITNGNDPTPVTRQFQENVDNYIEQRWDPIFHKIDQLEQQVEGTKSNKQSQ</sequence>
<keyword evidence="4" id="KW-1185">Reference proteome</keyword>
<dbReference type="EMBL" id="CAJNOI010000473">
    <property type="protein sequence ID" value="CAF1287981.1"/>
    <property type="molecule type" value="Genomic_DNA"/>
</dbReference>
<evidence type="ECO:0000256" key="1">
    <source>
        <dbReference type="SAM" id="MobiDB-lite"/>
    </source>
</evidence>
<gene>
    <name evidence="2" type="ORF">BJG266_LOCUS31581</name>
    <name evidence="3" type="ORF">QVE165_LOCUS35793</name>
</gene>
<dbReference type="OrthoDB" id="10067148at2759"/>
<reference evidence="3" key="1">
    <citation type="submission" date="2021-02" db="EMBL/GenBank/DDBJ databases">
        <authorList>
            <person name="Nowell W R."/>
        </authorList>
    </citation>
    <scope>NUCLEOTIDE SEQUENCE</scope>
</reference>
<evidence type="ECO:0000313" key="2">
    <source>
        <dbReference type="EMBL" id="CAF1287981.1"/>
    </source>
</evidence>
<accession>A0A815JSN8</accession>
<dbReference type="EMBL" id="CAJNOM010000351">
    <property type="protein sequence ID" value="CAF1383383.1"/>
    <property type="molecule type" value="Genomic_DNA"/>
</dbReference>